<sequence length="508" mass="57612">MPWSRCLLTTLGVLQVINLHAFFWQVCPHIQAVHQRHLSFAPHSSMLSRRRDSFSVMGTSTGGSSEKEAATMERETQYFLTVKTHTNISQIQAEEWNSLLRFEDSPFLQHEWFDCLEASGCAVPATGWNPCHLTIRMVTGRGGEVAESDDPGELVAAAPVYIKTHSMGEFIFDNEWASAAYRSGLDYYPKVLVAVPFTPASGARLLLKRGLSRPMQREIRRMVGGFLQDLAKNNGFSSVHVNFCEEEEIGALQEAQPPYLHRTSMQFHWVNRNKDKDGLPYSSFDEYLSAFRSKRRIKIKKERRSIYEDAGLTLQVLRGRDIPDSYFDSDLIFKLYVSTIDKLFYGRQYLNEAFFRLLKGKFREPLCLVLARDAGGEVVAGTFNVISNDKRFYGRYWGCVAPEDIKNLHFETCYYKSIEYCIEAGLAAMEPGAGNSDFKFMRGFEPVHVHSMHHLVHPGLRQAVDDFLQYERREVSGTVEYLSEKSAVRGRRDGQGGEGGQAPGEGGE</sequence>
<feature type="compositionally biased region" description="Gly residues" evidence="1">
    <location>
        <begin position="496"/>
        <end position="508"/>
    </location>
</feature>
<feature type="region of interest" description="Disordered" evidence="1">
    <location>
        <begin position="486"/>
        <end position="508"/>
    </location>
</feature>
<feature type="compositionally biased region" description="Basic and acidic residues" evidence="1">
    <location>
        <begin position="486"/>
        <end position="495"/>
    </location>
</feature>
<dbReference type="Pfam" id="PF04339">
    <property type="entry name" value="FemAB_like"/>
    <property type="match status" value="1"/>
</dbReference>
<dbReference type="PANTHER" id="PTHR47017:SF1">
    <property type="entry name" value="ACYL-COA"/>
    <property type="match status" value="1"/>
</dbReference>
<evidence type="ECO:0000256" key="1">
    <source>
        <dbReference type="SAM" id="MobiDB-lite"/>
    </source>
</evidence>
<dbReference type="InterPro" id="IPR007434">
    <property type="entry name" value="FemAB-like"/>
</dbReference>
<keyword evidence="2" id="KW-0732">Signal</keyword>
<organism evidence="3 4">
    <name type="scientific">Nannochloropsis salina CCMP1776</name>
    <dbReference type="NCBI Taxonomy" id="1027361"/>
    <lineage>
        <taxon>Eukaryota</taxon>
        <taxon>Sar</taxon>
        <taxon>Stramenopiles</taxon>
        <taxon>Ochrophyta</taxon>
        <taxon>Eustigmatophyceae</taxon>
        <taxon>Eustigmatales</taxon>
        <taxon>Monodopsidaceae</taxon>
        <taxon>Microchloropsis</taxon>
        <taxon>Microchloropsis salina</taxon>
    </lineage>
</organism>
<evidence type="ECO:0000313" key="4">
    <source>
        <dbReference type="Proteomes" id="UP000355283"/>
    </source>
</evidence>
<dbReference type="EMBL" id="SDOX01000016">
    <property type="protein sequence ID" value="TFJ85144.1"/>
    <property type="molecule type" value="Genomic_DNA"/>
</dbReference>
<dbReference type="Gene3D" id="3.40.630.30">
    <property type="match status" value="1"/>
</dbReference>
<dbReference type="OrthoDB" id="1946at2759"/>
<dbReference type="AlphaFoldDB" id="A0A4D9D2C9"/>
<feature type="chain" id="PRO_5020040316" description="BioF2-like acetyltransferase domain-containing protein" evidence="2">
    <location>
        <begin position="22"/>
        <end position="508"/>
    </location>
</feature>
<accession>A0A4D9D2C9</accession>
<feature type="signal peptide" evidence="2">
    <location>
        <begin position="1"/>
        <end position="21"/>
    </location>
</feature>
<dbReference type="SUPFAM" id="SSF55729">
    <property type="entry name" value="Acyl-CoA N-acyltransferases (Nat)"/>
    <property type="match status" value="1"/>
</dbReference>
<dbReference type="Proteomes" id="UP000355283">
    <property type="component" value="Unassembled WGS sequence"/>
</dbReference>
<evidence type="ECO:0000256" key="2">
    <source>
        <dbReference type="SAM" id="SignalP"/>
    </source>
</evidence>
<evidence type="ECO:0008006" key="5">
    <source>
        <dbReference type="Google" id="ProtNLM"/>
    </source>
</evidence>
<proteinExistence type="predicted"/>
<dbReference type="PANTHER" id="PTHR47017">
    <property type="entry name" value="ACYL-COA"/>
    <property type="match status" value="1"/>
</dbReference>
<gene>
    <name evidence="3" type="ORF">NSK_003567</name>
</gene>
<name>A0A4D9D2C9_9STRA</name>
<keyword evidence="4" id="KW-1185">Reference proteome</keyword>
<comment type="caution">
    <text evidence="3">The sequence shown here is derived from an EMBL/GenBank/DDBJ whole genome shotgun (WGS) entry which is preliminary data.</text>
</comment>
<dbReference type="InterPro" id="IPR016181">
    <property type="entry name" value="Acyl_CoA_acyltransferase"/>
</dbReference>
<protein>
    <recommendedName>
        <fullName evidence="5">BioF2-like acetyltransferase domain-containing protein</fullName>
    </recommendedName>
</protein>
<reference evidence="3 4" key="1">
    <citation type="submission" date="2019-01" db="EMBL/GenBank/DDBJ databases">
        <title>Nuclear Genome Assembly of the Microalgal Biofuel strain Nannochloropsis salina CCMP1776.</title>
        <authorList>
            <person name="Hovde B."/>
        </authorList>
    </citation>
    <scope>NUCLEOTIDE SEQUENCE [LARGE SCALE GENOMIC DNA]</scope>
    <source>
        <strain evidence="3 4">CCMP1776</strain>
    </source>
</reference>
<evidence type="ECO:0000313" key="3">
    <source>
        <dbReference type="EMBL" id="TFJ85144.1"/>
    </source>
</evidence>